<keyword evidence="1 3" id="KW-0436">Ligase</keyword>
<dbReference type="Pfam" id="PF03099">
    <property type="entry name" value="BPL_LplA_LipB"/>
    <property type="match status" value="1"/>
</dbReference>
<keyword evidence="4" id="KW-1185">Reference proteome</keyword>
<dbReference type="AlphaFoldDB" id="A0A4Q7VWB3"/>
<evidence type="ECO:0000256" key="1">
    <source>
        <dbReference type="ARBA" id="ARBA00022598"/>
    </source>
</evidence>
<dbReference type="InterPro" id="IPR045864">
    <property type="entry name" value="aa-tRNA-synth_II/BPL/LPL"/>
</dbReference>
<dbReference type="Gene3D" id="3.30.930.10">
    <property type="entry name" value="Bira Bifunctional Protein, Domain 2"/>
    <property type="match status" value="1"/>
</dbReference>
<sequence length="280" mass="29546">MVELQPSPLSWPVESLRGRLAALRPGLRVEVVAECDSSNTRLLERARAGDLAPCLLVAERQTAGRGRLGRRWWSDGGSVGSLCFSLGLTLEPRRWEGLSLAVGVALAEALHPSLRLKWPNDLWLCADGVDRKLGGVLIETQSLGAGAARQVVVGVGINIRTPPAEAAAARGPIAAIEPVGLEQVDPALDAAAVLELVALPLLQALDRFEREGFDAGLQRRYAARDALLGRELQTLAADGSLLHRGRGAGIDDSGALLLDAGTSAPPLRLLSAEVTVRPLA</sequence>
<organism evidence="3 4">
    <name type="scientific">Rivibacter subsaxonicus</name>
    <dbReference type="NCBI Taxonomy" id="457575"/>
    <lineage>
        <taxon>Bacteria</taxon>
        <taxon>Pseudomonadati</taxon>
        <taxon>Pseudomonadota</taxon>
        <taxon>Betaproteobacteria</taxon>
        <taxon>Burkholderiales</taxon>
        <taxon>Rivibacter</taxon>
    </lineage>
</organism>
<dbReference type="CDD" id="cd16442">
    <property type="entry name" value="BPL"/>
    <property type="match status" value="1"/>
</dbReference>
<dbReference type="EMBL" id="SHKP01000005">
    <property type="protein sequence ID" value="RZU00609.1"/>
    <property type="molecule type" value="Genomic_DNA"/>
</dbReference>
<dbReference type="RefSeq" id="WP_242616868.1">
    <property type="nucleotide sequence ID" value="NZ_SHKP01000005.1"/>
</dbReference>
<dbReference type="InterPro" id="IPR004143">
    <property type="entry name" value="BPL_LPL_catalytic"/>
</dbReference>
<feature type="domain" description="BPL/LPL catalytic" evidence="2">
    <location>
        <begin position="14"/>
        <end position="209"/>
    </location>
</feature>
<dbReference type="Proteomes" id="UP000293671">
    <property type="component" value="Unassembled WGS sequence"/>
</dbReference>
<dbReference type="InterPro" id="IPR004408">
    <property type="entry name" value="Biotin_CoA_COase_ligase"/>
</dbReference>
<evidence type="ECO:0000313" key="4">
    <source>
        <dbReference type="Proteomes" id="UP000293671"/>
    </source>
</evidence>
<proteinExistence type="predicted"/>
<name>A0A4Q7VWB3_9BURK</name>
<dbReference type="GO" id="GO:0005737">
    <property type="term" value="C:cytoplasm"/>
    <property type="evidence" value="ECO:0007669"/>
    <property type="project" value="TreeGrafter"/>
</dbReference>
<dbReference type="NCBIfam" id="TIGR00121">
    <property type="entry name" value="birA_ligase"/>
    <property type="match status" value="1"/>
</dbReference>
<dbReference type="GO" id="GO:0004077">
    <property type="term" value="F:biotin--[biotin carboxyl-carrier protein] ligase activity"/>
    <property type="evidence" value="ECO:0007669"/>
    <property type="project" value="InterPro"/>
</dbReference>
<dbReference type="PROSITE" id="PS51733">
    <property type="entry name" value="BPL_LPL_CATALYTIC"/>
    <property type="match status" value="1"/>
</dbReference>
<accession>A0A4Q7VWB3</accession>
<dbReference type="PANTHER" id="PTHR12835">
    <property type="entry name" value="BIOTIN PROTEIN LIGASE"/>
    <property type="match status" value="1"/>
</dbReference>
<comment type="caution">
    <text evidence="3">The sequence shown here is derived from an EMBL/GenBank/DDBJ whole genome shotgun (WGS) entry which is preliminary data.</text>
</comment>
<reference evidence="3 4" key="1">
    <citation type="submission" date="2019-02" db="EMBL/GenBank/DDBJ databases">
        <title>Genomic Encyclopedia of Type Strains, Phase IV (KMG-IV): sequencing the most valuable type-strain genomes for metagenomic binning, comparative biology and taxonomic classification.</title>
        <authorList>
            <person name="Goeker M."/>
        </authorList>
    </citation>
    <scope>NUCLEOTIDE SEQUENCE [LARGE SCALE GENOMIC DNA]</scope>
    <source>
        <strain evidence="3 4">DSM 19570</strain>
    </source>
</reference>
<evidence type="ECO:0000259" key="2">
    <source>
        <dbReference type="PROSITE" id="PS51733"/>
    </source>
</evidence>
<protein>
    <submittedName>
        <fullName evidence="3">BirA family biotin operon repressor/biotin-[acetyl-CoA-carboxylase] ligase</fullName>
    </submittedName>
</protein>
<evidence type="ECO:0000313" key="3">
    <source>
        <dbReference type="EMBL" id="RZU00609.1"/>
    </source>
</evidence>
<dbReference type="SUPFAM" id="SSF55681">
    <property type="entry name" value="Class II aaRS and biotin synthetases"/>
    <property type="match status" value="1"/>
</dbReference>
<gene>
    <name evidence="3" type="ORF">EV670_1320</name>
</gene>
<dbReference type="PANTHER" id="PTHR12835:SF5">
    <property type="entry name" value="BIOTIN--PROTEIN LIGASE"/>
    <property type="match status" value="1"/>
</dbReference>